<keyword evidence="4" id="KW-0479">Metal-binding</keyword>
<dbReference type="InParanoid" id="A0A151ZH26"/>
<name>A0A151ZH26_TIELA</name>
<protein>
    <recommendedName>
        <fullName evidence="3">inorganic diphosphatase</fullName>
        <ecNumber evidence="3">3.6.1.1</ecNumber>
    </recommendedName>
</protein>
<dbReference type="OMA" id="LYANEQK"/>
<keyword evidence="8" id="KW-1185">Reference proteome</keyword>
<dbReference type="STRING" id="361077.A0A151ZH26"/>
<dbReference type="SUPFAM" id="SSF50324">
    <property type="entry name" value="Inorganic pyrophosphatase"/>
    <property type="match status" value="1"/>
</dbReference>
<evidence type="ECO:0000256" key="3">
    <source>
        <dbReference type="ARBA" id="ARBA00012146"/>
    </source>
</evidence>
<evidence type="ECO:0000313" key="8">
    <source>
        <dbReference type="Proteomes" id="UP000076078"/>
    </source>
</evidence>
<evidence type="ECO:0000313" key="7">
    <source>
        <dbReference type="EMBL" id="KYQ93266.1"/>
    </source>
</evidence>
<accession>A0A151ZH26</accession>
<evidence type="ECO:0000256" key="6">
    <source>
        <dbReference type="ARBA" id="ARBA00022842"/>
    </source>
</evidence>
<dbReference type="GO" id="GO:0000287">
    <property type="term" value="F:magnesium ion binding"/>
    <property type="evidence" value="ECO:0007669"/>
    <property type="project" value="InterPro"/>
</dbReference>
<evidence type="ECO:0000256" key="4">
    <source>
        <dbReference type="ARBA" id="ARBA00022723"/>
    </source>
</evidence>
<comment type="similarity">
    <text evidence="2">Belongs to the PPase family.</text>
</comment>
<dbReference type="PANTHER" id="PTHR10286">
    <property type="entry name" value="INORGANIC PYROPHOSPHATASE"/>
    <property type="match status" value="1"/>
</dbReference>
<dbReference type="EC" id="3.6.1.1" evidence="3"/>
<dbReference type="Proteomes" id="UP000076078">
    <property type="component" value="Unassembled WGS sequence"/>
</dbReference>
<dbReference type="GO" id="GO:0006796">
    <property type="term" value="P:phosphate-containing compound metabolic process"/>
    <property type="evidence" value="ECO:0007669"/>
    <property type="project" value="InterPro"/>
</dbReference>
<comment type="cofactor">
    <cofactor evidence="1">
        <name>Mg(2+)</name>
        <dbReference type="ChEBI" id="CHEBI:18420"/>
    </cofactor>
</comment>
<dbReference type="PROSITE" id="PS00387">
    <property type="entry name" value="PPASE"/>
    <property type="match status" value="1"/>
</dbReference>
<dbReference type="GO" id="GO:0005737">
    <property type="term" value="C:cytoplasm"/>
    <property type="evidence" value="ECO:0007669"/>
    <property type="project" value="InterPro"/>
</dbReference>
<evidence type="ECO:0000256" key="5">
    <source>
        <dbReference type="ARBA" id="ARBA00022801"/>
    </source>
</evidence>
<dbReference type="Gene3D" id="3.90.80.10">
    <property type="entry name" value="Inorganic pyrophosphatase"/>
    <property type="match status" value="1"/>
</dbReference>
<evidence type="ECO:0000256" key="2">
    <source>
        <dbReference type="ARBA" id="ARBA00006220"/>
    </source>
</evidence>
<dbReference type="Pfam" id="PF00719">
    <property type="entry name" value="Pyrophosphatase"/>
    <property type="match status" value="1"/>
</dbReference>
<reference evidence="7 8" key="1">
    <citation type="submission" date="2015-12" db="EMBL/GenBank/DDBJ databases">
        <title>Dictyostelia acquired genes for synthesis and detection of signals that induce cell-type specialization by lateral gene transfer from prokaryotes.</title>
        <authorList>
            <person name="Gloeckner G."/>
            <person name="Schaap P."/>
        </authorList>
    </citation>
    <scope>NUCLEOTIDE SEQUENCE [LARGE SCALE GENOMIC DNA]</scope>
    <source>
        <strain evidence="7 8">TK</strain>
    </source>
</reference>
<keyword evidence="6" id="KW-0460">Magnesium</keyword>
<dbReference type="EMBL" id="LODT01000028">
    <property type="protein sequence ID" value="KYQ93266.1"/>
    <property type="molecule type" value="Genomic_DNA"/>
</dbReference>
<dbReference type="AlphaFoldDB" id="A0A151ZH26"/>
<comment type="caution">
    <text evidence="7">The sequence shown here is derived from an EMBL/GenBank/DDBJ whole genome shotgun (WGS) entry which is preliminary data.</text>
</comment>
<sequence length="276" mass="31562">MISKTIFTNQYLKGVGLFSKRYMCSSSNVIKTCKDFYAKEEGGKEGTHEYRVKFYNQHNEQISPWHSIPLVHSVVKGDGQTTLYNFICEMPKSSTSKMEVNTKELFNPIKQDIKKGQLRYIKHGNIPYNYGCLPQTWECPTQNDKLTGLPGDNDPLDVVEVSSTPFKRGTITAVKIIGAVPLIDEGETDWKLIAISNDNALFSQISNLEQLEKHLPGTCEKIKNWYQFYKTSEGKEPNKLALNGRILDSKESEQILQDNHLHWKHLISDNTKFILQ</sequence>
<organism evidence="7 8">
    <name type="scientific">Tieghemostelium lacteum</name>
    <name type="common">Slime mold</name>
    <name type="synonym">Dictyostelium lacteum</name>
    <dbReference type="NCBI Taxonomy" id="361077"/>
    <lineage>
        <taxon>Eukaryota</taxon>
        <taxon>Amoebozoa</taxon>
        <taxon>Evosea</taxon>
        <taxon>Eumycetozoa</taxon>
        <taxon>Dictyostelia</taxon>
        <taxon>Dictyosteliales</taxon>
        <taxon>Raperosteliaceae</taxon>
        <taxon>Tieghemostelium</taxon>
    </lineage>
</organism>
<gene>
    <name evidence="7" type="ORF">DLAC_05922</name>
</gene>
<proteinExistence type="inferred from homology"/>
<keyword evidence="5" id="KW-0378">Hydrolase</keyword>
<dbReference type="GO" id="GO:0004427">
    <property type="term" value="F:inorganic diphosphate phosphatase activity"/>
    <property type="evidence" value="ECO:0007669"/>
    <property type="project" value="UniProtKB-EC"/>
</dbReference>
<evidence type="ECO:0000256" key="1">
    <source>
        <dbReference type="ARBA" id="ARBA00001946"/>
    </source>
</evidence>
<dbReference type="InterPro" id="IPR008162">
    <property type="entry name" value="Pyrophosphatase"/>
</dbReference>
<dbReference type="OrthoDB" id="1608002at2759"/>
<dbReference type="InterPro" id="IPR036649">
    <property type="entry name" value="Pyrophosphatase_sf"/>
</dbReference>